<name>A0A5R8NME4_9NOCA</name>
<dbReference type="EMBL" id="VBUT01000006">
    <property type="protein sequence ID" value="TLF76852.1"/>
    <property type="molecule type" value="Genomic_DNA"/>
</dbReference>
<organism evidence="1 2">
    <name type="scientific">Nocardia cyriacigeorgica</name>
    <dbReference type="NCBI Taxonomy" id="135487"/>
    <lineage>
        <taxon>Bacteria</taxon>
        <taxon>Bacillati</taxon>
        <taxon>Actinomycetota</taxon>
        <taxon>Actinomycetes</taxon>
        <taxon>Mycobacteriales</taxon>
        <taxon>Nocardiaceae</taxon>
        <taxon>Nocardia</taxon>
    </lineage>
</organism>
<comment type="caution">
    <text evidence="1">The sequence shown here is derived from an EMBL/GenBank/DDBJ whole genome shotgun (WGS) entry which is preliminary data.</text>
</comment>
<gene>
    <name evidence="1" type="ORF">FEK34_16580</name>
</gene>
<accession>A0A5R8NME4</accession>
<dbReference type="Proteomes" id="UP000306378">
    <property type="component" value="Unassembled WGS sequence"/>
</dbReference>
<proteinExistence type="predicted"/>
<sequence>MAWIDAELSVAFDAEAVQVRSLARRLGYELVWPDEGAFLPLVEQVRAADVDAVIMPAPDHVDPLTLHNLMMLGDVETVWPRISFARWCAM</sequence>
<reference evidence="1 2" key="1">
    <citation type="submission" date="2019-05" db="EMBL/GenBank/DDBJ databases">
        <title>Genomes sequences of two Nocardia cyriacigeorgica environmental isolates, type strains Nocardia asteroides ATCC 19247 and Nocardia cyriacigeorgica DSM 44484.</title>
        <authorList>
            <person name="Vautrin F."/>
            <person name="Bergeron E."/>
            <person name="Dubost A."/>
            <person name="Abrouk D."/>
            <person name="Rodriguez Nava V."/>
            <person name="Pujic P."/>
        </authorList>
    </citation>
    <scope>NUCLEOTIDE SEQUENCE [LARGE SCALE GENOMIC DNA]</scope>
    <source>
        <strain evidence="1 2">EML 446</strain>
    </source>
</reference>
<protein>
    <submittedName>
        <fullName evidence="1">Uncharacterized protein</fullName>
    </submittedName>
</protein>
<evidence type="ECO:0000313" key="1">
    <source>
        <dbReference type="EMBL" id="TLF76852.1"/>
    </source>
</evidence>
<dbReference type="AlphaFoldDB" id="A0A5R8NME4"/>
<evidence type="ECO:0000313" key="2">
    <source>
        <dbReference type="Proteomes" id="UP000306378"/>
    </source>
</evidence>